<protein>
    <submittedName>
        <fullName evidence="4">Tetratricopeptide repeat protein</fullName>
    </submittedName>
</protein>
<sequence length="352" mass="39174">MPKLVRPLLLSALLIVALGVAWHLLRPAPTPVSPALRHSYSKALDLAHNGKPGAARVLYQQLARTDLSPVRRISLLAELPNYPSPQALKLVTADLKDDQNLLVRHGAIDAVSRLVPDAQRSLLLGPLLDDDDQDIRFHVARSLLGLSPDDLGLYFARLNAVLDDYVQALISAPDDADGQLELAKIYLYNDDYTQALATLKRAHERVPGDLETVAVQVRVLEKQGQNDASRQLLAEQLVAHPDSALLQHELGQWLIRHGQGEYALLALARASELEPDNSDYRYSLAVTLHQMDQVEAAQRQLDEILRRQPADRKARVLLIEYWKQTGQLQNVQVLLAELEQQNPDDPALQQGL</sequence>
<dbReference type="InterPro" id="IPR019734">
    <property type="entry name" value="TPR_rpt"/>
</dbReference>
<dbReference type="SUPFAM" id="SSF48371">
    <property type="entry name" value="ARM repeat"/>
    <property type="match status" value="1"/>
</dbReference>
<dbReference type="SUPFAM" id="SSF48452">
    <property type="entry name" value="TPR-like"/>
    <property type="match status" value="1"/>
</dbReference>
<evidence type="ECO:0000313" key="4">
    <source>
        <dbReference type="EMBL" id="QKZ05078.1"/>
    </source>
</evidence>
<evidence type="ECO:0000256" key="3">
    <source>
        <dbReference type="PROSITE-ProRule" id="PRU00339"/>
    </source>
</evidence>
<keyword evidence="1" id="KW-0677">Repeat</keyword>
<dbReference type="KEGG" id="pez:HWQ56_15285"/>
<evidence type="ECO:0000313" key="5">
    <source>
        <dbReference type="Proteomes" id="UP000509568"/>
    </source>
</evidence>
<organism evidence="4 5">
    <name type="scientific">Pseudomonas eucalypticola</name>
    <dbReference type="NCBI Taxonomy" id="2599595"/>
    <lineage>
        <taxon>Bacteria</taxon>
        <taxon>Pseudomonadati</taxon>
        <taxon>Pseudomonadota</taxon>
        <taxon>Gammaproteobacteria</taxon>
        <taxon>Pseudomonadales</taxon>
        <taxon>Pseudomonadaceae</taxon>
        <taxon>Pseudomonas</taxon>
    </lineage>
</organism>
<accession>A0A7D5D7Y0</accession>
<dbReference type="SMART" id="SM00028">
    <property type="entry name" value="TPR"/>
    <property type="match status" value="3"/>
</dbReference>
<keyword evidence="5" id="KW-1185">Reference proteome</keyword>
<proteinExistence type="predicted"/>
<reference evidence="4 5" key="1">
    <citation type="submission" date="2020-06" db="EMBL/GenBank/DDBJ databases">
        <title>Pseudomonas eucalypticola sp. nov., an endophyte of Eucalyptus dunnii leaves with biocontrol ability of eucalyptus leaf blight.</title>
        <authorList>
            <person name="Liu Y."/>
            <person name="Song Z."/>
            <person name="Zeng H."/>
            <person name="Lu M."/>
            <person name="Wang X."/>
            <person name="Lian X."/>
            <person name="Zhang Q."/>
        </authorList>
    </citation>
    <scope>NUCLEOTIDE SEQUENCE [LARGE SCALE GENOMIC DNA]</scope>
    <source>
        <strain evidence="4 5">NP-1</strain>
    </source>
</reference>
<dbReference type="PANTHER" id="PTHR45586:SF1">
    <property type="entry name" value="LIPOPOLYSACCHARIDE ASSEMBLY PROTEIN B"/>
    <property type="match status" value="1"/>
</dbReference>
<feature type="repeat" description="TPR" evidence="3">
    <location>
        <begin position="176"/>
        <end position="209"/>
    </location>
</feature>
<dbReference type="InterPro" id="IPR016024">
    <property type="entry name" value="ARM-type_fold"/>
</dbReference>
<dbReference type="PANTHER" id="PTHR45586">
    <property type="entry name" value="TPR REPEAT-CONTAINING PROTEIN PA4667"/>
    <property type="match status" value="1"/>
</dbReference>
<evidence type="ECO:0000256" key="1">
    <source>
        <dbReference type="ARBA" id="ARBA00022737"/>
    </source>
</evidence>
<dbReference type="EMBL" id="CP056030">
    <property type="protein sequence ID" value="QKZ05078.1"/>
    <property type="molecule type" value="Genomic_DNA"/>
</dbReference>
<gene>
    <name evidence="4" type="ORF">HWQ56_15285</name>
</gene>
<dbReference type="Gene3D" id="1.25.40.10">
    <property type="entry name" value="Tetratricopeptide repeat domain"/>
    <property type="match status" value="1"/>
</dbReference>
<name>A0A7D5D7Y0_9PSED</name>
<dbReference type="InterPro" id="IPR051012">
    <property type="entry name" value="CellSynth/LPSAsmb/PSIAsmb"/>
</dbReference>
<dbReference type="Pfam" id="PF14559">
    <property type="entry name" value="TPR_19"/>
    <property type="match status" value="1"/>
</dbReference>
<dbReference type="Proteomes" id="UP000509568">
    <property type="component" value="Chromosome"/>
</dbReference>
<dbReference type="RefSeq" id="WP_158153354.1">
    <property type="nucleotide sequence ID" value="NZ_CP056030.1"/>
</dbReference>
<dbReference type="PROSITE" id="PS50005">
    <property type="entry name" value="TPR"/>
    <property type="match status" value="1"/>
</dbReference>
<dbReference type="AlphaFoldDB" id="A0A7D5D7Y0"/>
<evidence type="ECO:0000256" key="2">
    <source>
        <dbReference type="ARBA" id="ARBA00022803"/>
    </source>
</evidence>
<dbReference type="InterPro" id="IPR011990">
    <property type="entry name" value="TPR-like_helical_dom_sf"/>
</dbReference>
<dbReference type="Pfam" id="PF14561">
    <property type="entry name" value="TPR_20"/>
    <property type="match status" value="1"/>
</dbReference>
<keyword evidence="2 3" id="KW-0802">TPR repeat</keyword>